<dbReference type="EMBL" id="JBHSWA010000001">
    <property type="protein sequence ID" value="MFC6642497.1"/>
    <property type="molecule type" value="Genomic_DNA"/>
</dbReference>
<dbReference type="GO" id="GO:0004519">
    <property type="term" value="F:endonuclease activity"/>
    <property type="evidence" value="ECO:0007669"/>
    <property type="project" value="UniProtKB-KW"/>
</dbReference>
<evidence type="ECO:0000259" key="1">
    <source>
        <dbReference type="Pfam" id="PF03372"/>
    </source>
</evidence>
<dbReference type="Gene3D" id="3.60.10.10">
    <property type="entry name" value="Endonuclease/exonuclease/phosphatase"/>
    <property type="match status" value="1"/>
</dbReference>
<gene>
    <name evidence="2" type="ORF">ACFQAU_13085</name>
</gene>
<sequence length="288" mass="32185">MVLVALVALAIGYNTLKLFPYVPQSNTPQFACEADQKFVVMVANVKKGNRSADGLIRLVEEHSPDLFLALETDEWWDAELAALDSQMPHKAQRITGGFFGMHLFSRLPISETEVIFPVEQDAPAILTNVEMPSGDSVQFMGLHPRPPHPGQSSTGRDAQLMWAALKSRGSDLPVLVAGDLNAVPWETSIERLQRVGGFIDPREKFGYKPTYDAHSWWMSWPLDQILHQPELAVANFEVLPEWGSDHYPIKVEMCNTATDSEPPQLRKDDIAEAEQDIDLAIRSAPDQR</sequence>
<dbReference type="Pfam" id="PF03372">
    <property type="entry name" value="Exo_endo_phos"/>
    <property type="match status" value="1"/>
</dbReference>
<dbReference type="RefSeq" id="WP_386282756.1">
    <property type="nucleotide sequence ID" value="NZ_JBHSWA010000001.1"/>
</dbReference>
<keyword evidence="3" id="KW-1185">Reference proteome</keyword>
<keyword evidence="2" id="KW-0255">Endonuclease</keyword>
<comment type="caution">
    <text evidence="2">The sequence shown here is derived from an EMBL/GenBank/DDBJ whole genome shotgun (WGS) entry which is preliminary data.</text>
</comment>
<dbReference type="InterPro" id="IPR036691">
    <property type="entry name" value="Endo/exonu/phosph_ase_sf"/>
</dbReference>
<name>A0ABW1YZ19_9RHOB</name>
<dbReference type="SUPFAM" id="SSF56219">
    <property type="entry name" value="DNase I-like"/>
    <property type="match status" value="1"/>
</dbReference>
<evidence type="ECO:0000313" key="2">
    <source>
        <dbReference type="EMBL" id="MFC6642497.1"/>
    </source>
</evidence>
<keyword evidence="2" id="KW-0540">Nuclease</keyword>
<feature type="domain" description="Endonuclease/exonuclease/phosphatase" evidence="1">
    <location>
        <begin position="43"/>
        <end position="246"/>
    </location>
</feature>
<evidence type="ECO:0000313" key="3">
    <source>
        <dbReference type="Proteomes" id="UP001596403"/>
    </source>
</evidence>
<proteinExistence type="predicted"/>
<dbReference type="Proteomes" id="UP001596403">
    <property type="component" value="Unassembled WGS sequence"/>
</dbReference>
<protein>
    <submittedName>
        <fullName evidence="2">Endonuclease/exonuclease/phosphatase family protein</fullName>
    </submittedName>
</protein>
<organism evidence="2 3">
    <name type="scientific">Sulfitobacter profundi</name>
    <dbReference type="NCBI Taxonomy" id="2679961"/>
    <lineage>
        <taxon>Bacteria</taxon>
        <taxon>Pseudomonadati</taxon>
        <taxon>Pseudomonadota</taxon>
        <taxon>Alphaproteobacteria</taxon>
        <taxon>Rhodobacterales</taxon>
        <taxon>Roseobacteraceae</taxon>
        <taxon>Sulfitobacter</taxon>
    </lineage>
</organism>
<accession>A0ABW1YZ19</accession>
<reference evidence="3" key="1">
    <citation type="journal article" date="2019" name="Int. J. Syst. Evol. Microbiol.">
        <title>The Global Catalogue of Microorganisms (GCM) 10K type strain sequencing project: providing services to taxonomists for standard genome sequencing and annotation.</title>
        <authorList>
            <consortium name="The Broad Institute Genomics Platform"/>
            <consortium name="The Broad Institute Genome Sequencing Center for Infectious Disease"/>
            <person name="Wu L."/>
            <person name="Ma J."/>
        </authorList>
    </citation>
    <scope>NUCLEOTIDE SEQUENCE [LARGE SCALE GENOMIC DNA]</scope>
    <source>
        <strain evidence="3">NBRC 111368</strain>
    </source>
</reference>
<dbReference type="InterPro" id="IPR005135">
    <property type="entry name" value="Endo/exonuclease/phosphatase"/>
</dbReference>
<keyword evidence="2" id="KW-0378">Hydrolase</keyword>